<dbReference type="GO" id="GO:0005776">
    <property type="term" value="C:autophagosome"/>
    <property type="evidence" value="ECO:0007669"/>
    <property type="project" value="TreeGrafter"/>
</dbReference>
<dbReference type="GO" id="GO:0004674">
    <property type="term" value="F:protein serine/threonine kinase activity"/>
    <property type="evidence" value="ECO:0007669"/>
    <property type="project" value="UniProtKB-KW"/>
</dbReference>
<dbReference type="PANTHER" id="PTHR24348">
    <property type="entry name" value="SERINE/THREONINE-PROTEIN KINASE UNC-51-RELATED"/>
    <property type="match status" value="1"/>
</dbReference>
<dbReference type="InterPro" id="IPR000719">
    <property type="entry name" value="Prot_kinase_dom"/>
</dbReference>
<dbReference type="SMART" id="SM00220">
    <property type="entry name" value="S_TKc"/>
    <property type="match status" value="1"/>
</dbReference>
<dbReference type="OrthoDB" id="541276at2759"/>
<dbReference type="Gene3D" id="1.10.510.10">
    <property type="entry name" value="Transferase(Phosphotransferase) domain 1"/>
    <property type="match status" value="1"/>
</dbReference>
<evidence type="ECO:0000256" key="5">
    <source>
        <dbReference type="ARBA" id="ARBA00022840"/>
    </source>
</evidence>
<evidence type="ECO:0000256" key="2">
    <source>
        <dbReference type="ARBA" id="ARBA00022679"/>
    </source>
</evidence>
<accession>A0A9P6UAB9</accession>
<comment type="caution">
    <text evidence="10">The sequence shown here is derived from an EMBL/GenBank/DDBJ whole genome shotgun (WGS) entry which is preliminary data.</text>
</comment>
<feature type="compositionally biased region" description="Low complexity" evidence="8">
    <location>
        <begin position="350"/>
        <end position="362"/>
    </location>
</feature>
<keyword evidence="4" id="KW-0418">Kinase</keyword>
<dbReference type="GO" id="GO:0005524">
    <property type="term" value="F:ATP binding"/>
    <property type="evidence" value="ECO:0007669"/>
    <property type="project" value="UniProtKB-UniRule"/>
</dbReference>
<name>A0A9P6UAB9_9FUNG</name>
<dbReference type="InterPro" id="IPR017441">
    <property type="entry name" value="Protein_kinase_ATP_BS"/>
</dbReference>
<keyword evidence="7" id="KW-0723">Serine/threonine-protein kinase</keyword>
<evidence type="ECO:0000259" key="9">
    <source>
        <dbReference type="PROSITE" id="PS50011"/>
    </source>
</evidence>
<evidence type="ECO:0000313" key="10">
    <source>
        <dbReference type="EMBL" id="KAG0266506.1"/>
    </source>
</evidence>
<feature type="domain" description="Protein kinase" evidence="9">
    <location>
        <begin position="15"/>
        <end position="281"/>
    </location>
</feature>
<reference evidence="10" key="1">
    <citation type="journal article" date="2020" name="Fungal Divers.">
        <title>Resolving the Mortierellaceae phylogeny through synthesis of multi-gene phylogenetics and phylogenomics.</title>
        <authorList>
            <person name="Vandepol N."/>
            <person name="Liber J."/>
            <person name="Desiro A."/>
            <person name="Na H."/>
            <person name="Kennedy M."/>
            <person name="Barry K."/>
            <person name="Grigoriev I.V."/>
            <person name="Miller A.N."/>
            <person name="O'Donnell K."/>
            <person name="Stajich J.E."/>
            <person name="Bonito G."/>
        </authorList>
    </citation>
    <scope>NUCLEOTIDE SEQUENCE</scope>
    <source>
        <strain evidence="10">BC1065</strain>
    </source>
</reference>
<evidence type="ECO:0000256" key="4">
    <source>
        <dbReference type="ARBA" id="ARBA00022777"/>
    </source>
</evidence>
<dbReference type="EC" id="2.7.11.1" evidence="1"/>
<dbReference type="GO" id="GO:0010506">
    <property type="term" value="P:regulation of autophagy"/>
    <property type="evidence" value="ECO:0007669"/>
    <property type="project" value="InterPro"/>
</dbReference>
<evidence type="ECO:0000256" key="8">
    <source>
        <dbReference type="SAM" id="MobiDB-lite"/>
    </source>
</evidence>
<dbReference type="GO" id="GO:0005829">
    <property type="term" value="C:cytosol"/>
    <property type="evidence" value="ECO:0007669"/>
    <property type="project" value="TreeGrafter"/>
</dbReference>
<keyword evidence="2" id="KW-0808">Transferase</keyword>
<keyword evidence="11" id="KW-1185">Reference proteome</keyword>
<keyword evidence="3 6" id="KW-0547">Nucleotide-binding</keyword>
<dbReference type="InterPro" id="IPR045269">
    <property type="entry name" value="Atg1-like"/>
</dbReference>
<dbReference type="AlphaFoldDB" id="A0A9P6UAB9"/>
<dbReference type="SUPFAM" id="SSF56112">
    <property type="entry name" value="Protein kinase-like (PK-like)"/>
    <property type="match status" value="1"/>
</dbReference>
<evidence type="ECO:0000256" key="3">
    <source>
        <dbReference type="ARBA" id="ARBA00022741"/>
    </source>
</evidence>
<dbReference type="GO" id="GO:0000407">
    <property type="term" value="C:phagophore assembly site"/>
    <property type="evidence" value="ECO:0007669"/>
    <property type="project" value="TreeGrafter"/>
</dbReference>
<evidence type="ECO:0000256" key="7">
    <source>
        <dbReference type="RuleBase" id="RU000304"/>
    </source>
</evidence>
<dbReference type="PROSITE" id="PS00108">
    <property type="entry name" value="PROTEIN_KINASE_ST"/>
    <property type="match status" value="1"/>
</dbReference>
<dbReference type="Proteomes" id="UP000807716">
    <property type="component" value="Unassembled WGS sequence"/>
</dbReference>
<dbReference type="GO" id="GO:0000045">
    <property type="term" value="P:autophagosome assembly"/>
    <property type="evidence" value="ECO:0007669"/>
    <property type="project" value="TreeGrafter"/>
</dbReference>
<dbReference type="InterPro" id="IPR008271">
    <property type="entry name" value="Ser/Thr_kinase_AS"/>
</dbReference>
<feature type="compositionally biased region" description="Low complexity" evidence="8">
    <location>
        <begin position="295"/>
        <end position="324"/>
    </location>
</feature>
<evidence type="ECO:0000256" key="6">
    <source>
        <dbReference type="PROSITE-ProRule" id="PRU10141"/>
    </source>
</evidence>
<comment type="similarity">
    <text evidence="7">Belongs to the protein kinase superfamily.</text>
</comment>
<gene>
    <name evidence="10" type="ORF">DFQ27_009712</name>
</gene>
<sequence length="362" mass="39764">MTCPQTPHYIDGGAILLQELLGVGAYGSVYKGIHVATNQIVAVKCLVKTGLDARQRTFQHHEIDIHGLVSDHPNIVTLHKVIEDERDDCLYMVLDCGLEGDLFYTITERGGFVGNDVAIKSIFHQIAQAVLHCHSLGVYHRDLKPENIILFGETVKLADFGLATTDPVSRDFGCGSTFYLSPECQGGYIEMVKSYDSAANDVWSLGVILINLVFGRNPWKQACPRDETFSTYVINNDSLQRILPMTDEMSDIVKSVFCLNPKKRITLSELARRVQACSAFTTVDFRPSSPRPRRVPVASHTSYRLSSSSSADGHVAATTTTTTTPASAVANATAVKRRLELSSLVDKDQQQQQSQDSGVALE</sequence>
<feature type="binding site" evidence="6">
    <location>
        <position position="44"/>
    </location>
    <ligand>
        <name>ATP</name>
        <dbReference type="ChEBI" id="CHEBI:30616"/>
    </ligand>
</feature>
<dbReference type="EMBL" id="JAAAJB010000092">
    <property type="protein sequence ID" value="KAG0266506.1"/>
    <property type="molecule type" value="Genomic_DNA"/>
</dbReference>
<proteinExistence type="inferred from homology"/>
<dbReference type="Pfam" id="PF00069">
    <property type="entry name" value="Pkinase"/>
    <property type="match status" value="1"/>
</dbReference>
<dbReference type="GO" id="GO:0016020">
    <property type="term" value="C:membrane"/>
    <property type="evidence" value="ECO:0007669"/>
    <property type="project" value="TreeGrafter"/>
</dbReference>
<dbReference type="PROSITE" id="PS50011">
    <property type="entry name" value="PROTEIN_KINASE_DOM"/>
    <property type="match status" value="1"/>
</dbReference>
<protein>
    <recommendedName>
        <fullName evidence="1">non-specific serine/threonine protein kinase</fullName>
        <ecNumber evidence="1">2.7.11.1</ecNumber>
    </recommendedName>
</protein>
<evidence type="ECO:0000256" key="1">
    <source>
        <dbReference type="ARBA" id="ARBA00012513"/>
    </source>
</evidence>
<keyword evidence="5 6" id="KW-0067">ATP-binding</keyword>
<evidence type="ECO:0000313" key="11">
    <source>
        <dbReference type="Proteomes" id="UP000807716"/>
    </source>
</evidence>
<feature type="region of interest" description="Disordered" evidence="8">
    <location>
        <begin position="343"/>
        <end position="362"/>
    </location>
</feature>
<feature type="region of interest" description="Disordered" evidence="8">
    <location>
        <begin position="286"/>
        <end position="324"/>
    </location>
</feature>
<dbReference type="InterPro" id="IPR011009">
    <property type="entry name" value="Kinase-like_dom_sf"/>
</dbReference>
<dbReference type="PROSITE" id="PS00107">
    <property type="entry name" value="PROTEIN_KINASE_ATP"/>
    <property type="match status" value="1"/>
</dbReference>
<organism evidence="10 11">
    <name type="scientific">Actinomortierella ambigua</name>
    <dbReference type="NCBI Taxonomy" id="1343610"/>
    <lineage>
        <taxon>Eukaryota</taxon>
        <taxon>Fungi</taxon>
        <taxon>Fungi incertae sedis</taxon>
        <taxon>Mucoromycota</taxon>
        <taxon>Mortierellomycotina</taxon>
        <taxon>Mortierellomycetes</taxon>
        <taxon>Mortierellales</taxon>
        <taxon>Mortierellaceae</taxon>
        <taxon>Actinomortierella</taxon>
    </lineage>
</organism>
<dbReference type="PANTHER" id="PTHR24348:SF22">
    <property type="entry name" value="NON-SPECIFIC SERINE_THREONINE PROTEIN KINASE"/>
    <property type="match status" value="1"/>
</dbReference>